<accession>A0A1M7H7C8</accession>
<dbReference type="Gene3D" id="3.40.50.1700">
    <property type="entry name" value="Glycoside hydrolase family 3 C-terminal domain"/>
    <property type="match status" value="1"/>
</dbReference>
<dbReference type="InterPro" id="IPR001764">
    <property type="entry name" value="Glyco_hydro_3_N"/>
</dbReference>
<dbReference type="OrthoDB" id="98455at2"/>
<dbReference type="PANTHER" id="PTHR42715:SF10">
    <property type="entry name" value="BETA-GLUCOSIDASE"/>
    <property type="match status" value="1"/>
</dbReference>
<dbReference type="GO" id="GO:0004553">
    <property type="term" value="F:hydrolase activity, hydrolyzing O-glycosyl compounds"/>
    <property type="evidence" value="ECO:0007669"/>
    <property type="project" value="InterPro"/>
</dbReference>
<evidence type="ECO:0000256" key="3">
    <source>
        <dbReference type="ARBA" id="ARBA00023277"/>
    </source>
</evidence>
<dbReference type="Pfam" id="PF00933">
    <property type="entry name" value="Glyco_hydro_3"/>
    <property type="match status" value="1"/>
</dbReference>
<dbReference type="InterPro" id="IPR026891">
    <property type="entry name" value="Fn3-like"/>
</dbReference>
<dbReference type="PRINTS" id="PR00133">
    <property type="entry name" value="GLHYDRLASE3"/>
</dbReference>
<dbReference type="SMART" id="SM01217">
    <property type="entry name" value="Fn3_like"/>
    <property type="match status" value="1"/>
</dbReference>
<organism evidence="6 7">
    <name type="scientific">Ruminococcus flavefaciens</name>
    <dbReference type="NCBI Taxonomy" id="1265"/>
    <lineage>
        <taxon>Bacteria</taxon>
        <taxon>Bacillati</taxon>
        <taxon>Bacillota</taxon>
        <taxon>Clostridia</taxon>
        <taxon>Eubacteriales</taxon>
        <taxon>Oscillospiraceae</taxon>
        <taxon>Ruminococcus</taxon>
    </lineage>
</organism>
<dbReference type="SUPFAM" id="SSF51445">
    <property type="entry name" value="(Trans)glycosidases"/>
    <property type="match status" value="1"/>
</dbReference>
<dbReference type="AlphaFoldDB" id="A0A1M7H7C8"/>
<dbReference type="SUPFAM" id="SSF52279">
    <property type="entry name" value="Beta-D-glucan exohydrolase, C-terminal domain"/>
    <property type="match status" value="1"/>
</dbReference>
<dbReference type="EMBL" id="FRCT01000002">
    <property type="protein sequence ID" value="SHM24400.1"/>
    <property type="molecule type" value="Genomic_DNA"/>
</dbReference>
<dbReference type="PROSITE" id="PS00775">
    <property type="entry name" value="GLYCOSYL_HYDROL_F3"/>
    <property type="match status" value="1"/>
</dbReference>
<dbReference type="Pfam" id="PF01915">
    <property type="entry name" value="Glyco_hydro_3_C"/>
    <property type="match status" value="1"/>
</dbReference>
<dbReference type="InterPro" id="IPR019800">
    <property type="entry name" value="Glyco_hydro_3_AS"/>
</dbReference>
<evidence type="ECO:0000256" key="2">
    <source>
        <dbReference type="ARBA" id="ARBA00022801"/>
    </source>
</evidence>
<gene>
    <name evidence="6" type="ORF">SAMN04487860_102164</name>
</gene>
<dbReference type="PANTHER" id="PTHR42715">
    <property type="entry name" value="BETA-GLUCOSIDASE"/>
    <property type="match status" value="1"/>
</dbReference>
<dbReference type="InterPro" id="IPR017853">
    <property type="entry name" value="GH"/>
</dbReference>
<keyword evidence="3" id="KW-0119">Carbohydrate metabolism</keyword>
<dbReference type="Gene3D" id="3.20.20.300">
    <property type="entry name" value="Glycoside hydrolase, family 3, N-terminal domain"/>
    <property type="match status" value="1"/>
</dbReference>
<evidence type="ECO:0000256" key="1">
    <source>
        <dbReference type="ARBA" id="ARBA00005336"/>
    </source>
</evidence>
<protein>
    <submittedName>
        <fullName evidence="6">Beta-glucosidase</fullName>
    </submittedName>
</protein>
<proteinExistence type="inferred from homology"/>
<dbReference type="InterPro" id="IPR002772">
    <property type="entry name" value="Glyco_hydro_3_C"/>
</dbReference>
<keyword evidence="2 4" id="KW-0378">Hydrolase</keyword>
<dbReference type="Proteomes" id="UP000184394">
    <property type="component" value="Unassembled WGS sequence"/>
</dbReference>
<evidence type="ECO:0000313" key="7">
    <source>
        <dbReference type="Proteomes" id="UP000184394"/>
    </source>
</evidence>
<evidence type="ECO:0000259" key="5">
    <source>
        <dbReference type="SMART" id="SM01217"/>
    </source>
</evidence>
<dbReference type="InterPro" id="IPR036881">
    <property type="entry name" value="Glyco_hydro_3_C_sf"/>
</dbReference>
<name>A0A1M7H7C8_RUMFL</name>
<comment type="similarity">
    <text evidence="1 4">Belongs to the glycosyl hydrolase 3 family.</text>
</comment>
<evidence type="ECO:0000256" key="4">
    <source>
        <dbReference type="RuleBase" id="RU361161"/>
    </source>
</evidence>
<dbReference type="InterPro" id="IPR036962">
    <property type="entry name" value="Glyco_hydro_3_N_sf"/>
</dbReference>
<dbReference type="InterPro" id="IPR013783">
    <property type="entry name" value="Ig-like_fold"/>
</dbReference>
<dbReference type="RefSeq" id="WP_072948556.1">
    <property type="nucleotide sequence ID" value="NZ_FRCT01000002.1"/>
</dbReference>
<dbReference type="GO" id="GO:0005975">
    <property type="term" value="P:carbohydrate metabolic process"/>
    <property type="evidence" value="ECO:0007669"/>
    <property type="project" value="InterPro"/>
</dbReference>
<dbReference type="Pfam" id="PF14310">
    <property type="entry name" value="Fn3-like"/>
    <property type="match status" value="1"/>
</dbReference>
<keyword evidence="4" id="KW-0326">Glycosidase</keyword>
<reference evidence="6 7" key="1">
    <citation type="submission" date="2016-11" db="EMBL/GenBank/DDBJ databases">
        <authorList>
            <person name="Jaros S."/>
            <person name="Januszkiewicz K."/>
            <person name="Wedrychowicz H."/>
        </authorList>
    </citation>
    <scope>NUCLEOTIDE SEQUENCE [LARGE SCALE GENOMIC DNA]</scope>
    <source>
        <strain evidence="6 7">Y1</strain>
    </source>
</reference>
<evidence type="ECO:0000313" key="6">
    <source>
        <dbReference type="EMBL" id="SHM24400.1"/>
    </source>
</evidence>
<dbReference type="InterPro" id="IPR050288">
    <property type="entry name" value="Cellulose_deg_GH3"/>
</dbReference>
<dbReference type="Gene3D" id="2.60.40.10">
    <property type="entry name" value="Immunoglobulins"/>
    <property type="match status" value="1"/>
</dbReference>
<feature type="domain" description="Fibronectin type III-like" evidence="5">
    <location>
        <begin position="308"/>
        <end position="381"/>
    </location>
</feature>
<sequence length="922" mass="102501">MKRVLDWNKYIEKAVQTVAEGIVMLENNNALPLESEDTVSVFGRIQLHYYKSGTGSGGMVNVSKVTGIVDGLIEAGVKINKELLDIYNKWDEENPYDQGSGWGGEPWSQKEMPLDEEVVKKAASISKKAIVIIGRTAGEEQDARIEAGSYLLTDNEKDMLKKVRKHFEKVIVLLNVGGLIDLEDIIANKPDALLYVWQGGMTGGTGTADVLVGKVSPSGKLPDTIAYKVTDYPSDKYFGDMKCDRYTEDIFVGYRWFETFAKDSVLYPFGYGLSYTTFDIDLIDAKNNENESIINVKVTNTGKYKGKEVVQVYCEAPQGKLGKAKRVLCGFAKTKELAPNESQSLEIVVKNSDIASYDDSKDNHCWILEKGKYYLHIGNSARNCPNSFSFTIDEDRVIEKCSQALAPVTEFERIKASEGDNEVTWTMEKVPMSEVDEEKRIAERIPAEIKYTGDKGIKLADVLSEKHTMDEFIAQLSDHDLSCIIRGEGMGSPRVTAGTASAFGGVSDRLMDFGIPAGCCSDGPSGMRLDCGTKAFSLPNGTLIASTFNRELAEELFEFMGTEMIANKVDCLLGPGMNIHRHPLNGRNFEYFSEDPFLTGKMAAAELKGLHKVGVTGTIKHFCANNQETNRHFIDSVVSERALREIYLKGFEIAVKEGNADSIMTTYGAVNGLWTAGNFDLNTVILREEWGFKGFTMTDWWANVNYRGGEPKRNFYAPMARAQNDVYMVCSDSSCVDEDIENALKEGSLTRAELQRNAANILGFILKTHAMKRMIGDEDTVEIINRGTDNDDTDEPVVFYDLDKKVSIDLSNVKSVKGENYSFALIVKNEGWYRMTITASSEQSQLAQIPITVFAMGTNIGTFTWNGTQGKPVSYSLEMPIFSRFTTIRMYFAQNGLDLHSVDFELLKAAENMDLAFAAEEK</sequence>